<gene>
    <name evidence="1" type="ORF">BSV1_R37</name>
</gene>
<reference evidence="1 2" key="1">
    <citation type="journal article" date="2011" name="J. Bacteriol.">
        <title>Whole genome sequence of an unusual Borrelia burgdorferi sensu lato isolate.</title>
        <authorList>
            <person name="Casjens S.R."/>
            <person name="Fraser-Liggett C.M."/>
            <person name="Mongodin E.F."/>
            <person name="Qiu W.G."/>
            <person name="Dunn J.J."/>
            <person name="Luft B.J."/>
            <person name="Schutzer S.E."/>
        </authorList>
    </citation>
    <scope>NUCLEOTIDE SEQUENCE [LARGE SCALE GENOMIC DNA]</scope>
    <source>
        <strain evidence="1 2">SV1</strain>
    </source>
</reference>
<protein>
    <submittedName>
        <fullName evidence="1">Uncharacterized protein</fullName>
    </submittedName>
</protein>
<dbReference type="EMBL" id="CP001520">
    <property type="protein sequence ID" value="ACN93425.1"/>
    <property type="molecule type" value="Genomic_DNA"/>
</dbReference>
<proteinExistence type="predicted"/>
<keyword evidence="1" id="KW-0614">Plasmid</keyword>
<dbReference type="Proteomes" id="UP000006166">
    <property type="component" value="Plasmid SV1_cp32-4"/>
</dbReference>
<organism evidence="1 2">
    <name type="scientific">Borreliella finlandensis</name>
    <dbReference type="NCBI Taxonomy" id="498741"/>
    <lineage>
        <taxon>Bacteria</taxon>
        <taxon>Pseudomonadati</taxon>
        <taxon>Spirochaetota</taxon>
        <taxon>Spirochaetia</taxon>
        <taxon>Spirochaetales</taxon>
        <taxon>Borreliaceae</taxon>
        <taxon>Borreliella</taxon>
    </lineage>
</organism>
<geneLocation type="plasmid" evidence="1 2">
    <name>SV1_cp32-4</name>
</geneLocation>
<evidence type="ECO:0000313" key="2">
    <source>
        <dbReference type="Proteomes" id="UP000006166"/>
    </source>
</evidence>
<evidence type="ECO:0000313" key="1">
    <source>
        <dbReference type="EMBL" id="ACN93425.1"/>
    </source>
</evidence>
<dbReference type="AlphaFoldDB" id="A0A806C7A7"/>
<name>A0A806C7A7_9SPIR</name>
<dbReference type="NCBIfam" id="NF040500">
    <property type="entry name" value="Bdr_N_group2"/>
    <property type="match status" value="1"/>
</dbReference>
<keyword evidence="2" id="KW-1185">Reference proteome</keyword>
<sequence length="106" mass="12490">MSNLAYITYSMESIKNEFLNIEFSEEVIDFIFLHNNNYNFEFLKEKIINVEKNLQKDVSNLDVKIYNVEKNLHTKIDSLDTKIDAVKSELNTRIDNVGKSLNEKLR</sequence>
<accession>A0A806C7A7</accession>